<gene>
    <name evidence="2" type="ORF">MBBTH_14020</name>
</gene>
<proteinExistence type="predicted"/>
<feature type="transmembrane region" description="Helical" evidence="1">
    <location>
        <begin position="6"/>
        <end position="23"/>
    </location>
</feature>
<evidence type="ECO:0000313" key="3">
    <source>
        <dbReference type="Proteomes" id="UP000251717"/>
    </source>
</evidence>
<reference evidence="2 3" key="1">
    <citation type="submission" date="2017-03" db="EMBL/GenBank/DDBJ databases">
        <title>Genome sequence of Methanobrevibacter thaueri.</title>
        <authorList>
            <person name="Poehlein A."/>
            <person name="Seedorf H."/>
            <person name="Daniel R."/>
        </authorList>
    </citation>
    <scope>NUCLEOTIDE SEQUENCE [LARGE SCALE GENOMIC DNA]</scope>
    <source>
        <strain evidence="2 3">DSM 11995</strain>
    </source>
</reference>
<dbReference type="EMBL" id="MZGS01000024">
    <property type="protein sequence ID" value="PWB86419.1"/>
    <property type="molecule type" value="Genomic_DNA"/>
</dbReference>
<keyword evidence="1" id="KW-1133">Transmembrane helix</keyword>
<keyword evidence="3" id="KW-1185">Reference proteome</keyword>
<feature type="transmembrane region" description="Helical" evidence="1">
    <location>
        <begin position="61"/>
        <end position="85"/>
    </location>
</feature>
<dbReference type="OrthoDB" id="78268at2157"/>
<comment type="caution">
    <text evidence="2">The sequence shown here is derived from an EMBL/GenBank/DDBJ whole genome shotgun (WGS) entry which is preliminary data.</text>
</comment>
<sequence>MLEQYMPFLGLIIFGNIENLILSSQGVVNGVDPKILGGLSILVVIVWLFIGTVATDVAMQYANYINFIGGLAIFILGIQSVVGAVKNIRSKGSA</sequence>
<feature type="transmembrane region" description="Helical" evidence="1">
    <location>
        <begin position="35"/>
        <end position="55"/>
    </location>
</feature>
<dbReference type="Proteomes" id="UP000251717">
    <property type="component" value="Unassembled WGS sequence"/>
</dbReference>
<protein>
    <submittedName>
        <fullName evidence="2">Uncharacterized protein</fullName>
    </submittedName>
</protein>
<organism evidence="2 3">
    <name type="scientific">Methanobrevibacter thaueri</name>
    <dbReference type="NCBI Taxonomy" id="190975"/>
    <lineage>
        <taxon>Archaea</taxon>
        <taxon>Methanobacteriati</taxon>
        <taxon>Methanobacteriota</taxon>
        <taxon>Methanomada group</taxon>
        <taxon>Methanobacteria</taxon>
        <taxon>Methanobacteriales</taxon>
        <taxon>Methanobacteriaceae</taxon>
        <taxon>Methanobrevibacter</taxon>
    </lineage>
</organism>
<dbReference type="AlphaFoldDB" id="A0A315XL78"/>
<evidence type="ECO:0000256" key="1">
    <source>
        <dbReference type="SAM" id="Phobius"/>
    </source>
</evidence>
<name>A0A315XL78_9EURY</name>
<keyword evidence="1" id="KW-0812">Transmembrane</keyword>
<evidence type="ECO:0000313" key="2">
    <source>
        <dbReference type="EMBL" id="PWB86419.1"/>
    </source>
</evidence>
<keyword evidence="1" id="KW-0472">Membrane</keyword>
<accession>A0A315XL78</accession>
<dbReference type="RefSeq" id="WP_116592336.1">
    <property type="nucleotide sequence ID" value="NZ_MZGS01000024.1"/>
</dbReference>